<dbReference type="PANTHER" id="PTHR38007:SF1">
    <property type="entry name" value="CRISPR SYSTEM CMS PROTEIN CSM5"/>
    <property type="match status" value="1"/>
</dbReference>
<dbReference type="InterPro" id="IPR005537">
    <property type="entry name" value="RAMP_III_fam"/>
</dbReference>
<dbReference type="EMBL" id="AE016827">
    <property type="protein sequence ID" value="AAU38254.1"/>
    <property type="molecule type" value="Genomic_DNA"/>
</dbReference>
<comment type="function">
    <text evidence="1">This subunit might be involved in maturation of a crRNA intermediate to its mature form.</text>
</comment>
<dbReference type="GO" id="GO:0003723">
    <property type="term" value="F:RNA binding"/>
    <property type="evidence" value="ECO:0007669"/>
    <property type="project" value="UniProtKB-KW"/>
</dbReference>
<keyword evidence="4" id="KW-0694">RNA-binding</keyword>
<evidence type="ECO:0000256" key="3">
    <source>
        <dbReference type="ARBA" id="ARBA00016113"/>
    </source>
</evidence>
<dbReference type="Pfam" id="PF03787">
    <property type="entry name" value="RAMPs"/>
    <property type="match status" value="1"/>
</dbReference>
<keyword evidence="7" id="KW-0175">Coiled coil</keyword>
<comment type="similarity">
    <text evidence="2">Belongs to the CRISPR-associated Csm5 family.</text>
</comment>
<feature type="coiled-coil region" evidence="7">
    <location>
        <begin position="387"/>
        <end position="422"/>
    </location>
</feature>
<dbReference type="STRING" id="221988.MS1647"/>
<sequence>MKFMQTHKIYLTPISPIHIGCGEDFEPTNYVIDNEVLFNFDPANLALNNRQKTELLNRVNRLDLLSIQRFFLENKEKVLSSTYYFADVAEGLANDYKNKVGKVAQRESDGNKVINNLSIERTAFLPVKHLPYIPASGFKGALATALLDQAHQAKNNPRVNKNDHGKLFKEYIGEFAESKLRFVKFADFSPLVQAESKIYYALNFKKKVGKIGGEGRAMALRRECIKSGQYRAFLSELALMQGDANKMQIADYFTLLKNFYLPIFKQEAELLAERNLVNRHYLKQLEQLFNLPNVALIRLGKNGADSKTYQADGIAQIKIMGAKGTPLNFKDSSTTVWLAGTNQQQQNDLLPFGWAIIEADPTAENEPLKQWCDAQPKSKFNRSVILAKREEQKAKQAQLKAEEEAKQQAKLAEEKAKAEMLNSLSDNQRLIMDFVEKLKNTSERQADNTGSPLLKEAEALINQAIEWENAERQFACEQITVELLKSGIRITGLKQGYKRPASISRTSVDMSAP</sequence>
<dbReference type="RefSeq" id="WP_011200815.1">
    <property type="nucleotide sequence ID" value="NC_006300.1"/>
</dbReference>
<evidence type="ECO:0000313" key="10">
    <source>
        <dbReference type="Proteomes" id="UP000000607"/>
    </source>
</evidence>
<dbReference type="KEGG" id="msu:MS1647"/>
<dbReference type="InterPro" id="IPR010173">
    <property type="entry name" value="CRISPR-assoc_Csm5"/>
</dbReference>
<evidence type="ECO:0000256" key="5">
    <source>
        <dbReference type="ARBA" id="ARBA00023118"/>
    </source>
</evidence>
<dbReference type="GO" id="GO:0051607">
    <property type="term" value="P:defense response to virus"/>
    <property type="evidence" value="ECO:0007669"/>
    <property type="project" value="UniProtKB-KW"/>
</dbReference>
<evidence type="ECO:0000256" key="7">
    <source>
        <dbReference type="SAM" id="Coils"/>
    </source>
</evidence>
<evidence type="ECO:0000259" key="8">
    <source>
        <dbReference type="Pfam" id="PF03787"/>
    </source>
</evidence>
<protein>
    <recommendedName>
        <fullName evidence="3">CRISPR system Cms protein Csm5</fullName>
    </recommendedName>
    <alternativeName>
        <fullName evidence="6">CRISPR type III A-associated protein Csm5</fullName>
    </alternativeName>
</protein>
<dbReference type="HOGENOM" id="CLU_036878_2_0_6"/>
<gene>
    <name evidence="9" type="ordered locus">MS1647</name>
</gene>
<evidence type="ECO:0000256" key="2">
    <source>
        <dbReference type="ARBA" id="ARBA00006680"/>
    </source>
</evidence>
<accession>Q65S06</accession>
<dbReference type="PANTHER" id="PTHR38007">
    <property type="entry name" value="CRISPR SYSTEM CMS PROTEIN CSM5"/>
    <property type="match status" value="1"/>
</dbReference>
<evidence type="ECO:0000256" key="6">
    <source>
        <dbReference type="ARBA" id="ARBA00031720"/>
    </source>
</evidence>
<keyword evidence="10" id="KW-1185">Reference proteome</keyword>
<dbReference type="eggNOG" id="COG1332">
    <property type="taxonomic scope" value="Bacteria"/>
</dbReference>
<keyword evidence="5" id="KW-0051">Antiviral defense</keyword>
<name>Q65S06_MANSM</name>
<organism evidence="9 10">
    <name type="scientific">Mannheimia succiniciproducens (strain KCTC 0769BP / MBEL55E)</name>
    <dbReference type="NCBI Taxonomy" id="221988"/>
    <lineage>
        <taxon>Bacteria</taxon>
        <taxon>Pseudomonadati</taxon>
        <taxon>Pseudomonadota</taxon>
        <taxon>Gammaproteobacteria</taxon>
        <taxon>Pasteurellales</taxon>
        <taxon>Pasteurellaceae</taxon>
        <taxon>Basfia</taxon>
    </lineage>
</organism>
<dbReference type="AlphaFoldDB" id="Q65S06"/>
<dbReference type="Proteomes" id="UP000000607">
    <property type="component" value="Chromosome"/>
</dbReference>
<evidence type="ECO:0000256" key="4">
    <source>
        <dbReference type="ARBA" id="ARBA00022884"/>
    </source>
</evidence>
<feature type="domain" description="CRISPR type III-associated protein" evidence="8">
    <location>
        <begin position="11"/>
        <end position="208"/>
    </location>
</feature>
<evidence type="ECO:0000256" key="1">
    <source>
        <dbReference type="ARBA" id="ARBA00003088"/>
    </source>
</evidence>
<reference evidence="9 10" key="1">
    <citation type="journal article" date="2004" name="Nat. Biotechnol.">
        <title>The genome sequence of the capnophilic rumen bacterium Mannheimia succiniciproducens.</title>
        <authorList>
            <person name="Hong S.H."/>
            <person name="Kim J.S."/>
            <person name="Lee S.Y."/>
            <person name="In Y.H."/>
            <person name="Choi S.S."/>
            <person name="Rih J.-K."/>
            <person name="Kim C.H."/>
            <person name="Jeong H."/>
            <person name="Hur C.G."/>
            <person name="Kim J.J."/>
        </authorList>
    </citation>
    <scope>NUCLEOTIDE SEQUENCE [LARGE SCALE GENOMIC DNA]</scope>
    <source>
        <strain evidence="10">KCTC 0769BP / MBEL55E</strain>
    </source>
</reference>
<evidence type="ECO:0000313" key="9">
    <source>
        <dbReference type="EMBL" id="AAU38254.1"/>
    </source>
</evidence>
<proteinExistence type="inferred from homology"/>